<dbReference type="AlphaFoldDB" id="A0A226EED7"/>
<organism evidence="2 3">
    <name type="scientific">Folsomia candida</name>
    <name type="common">Springtail</name>
    <dbReference type="NCBI Taxonomy" id="158441"/>
    <lineage>
        <taxon>Eukaryota</taxon>
        <taxon>Metazoa</taxon>
        <taxon>Ecdysozoa</taxon>
        <taxon>Arthropoda</taxon>
        <taxon>Hexapoda</taxon>
        <taxon>Collembola</taxon>
        <taxon>Entomobryomorpha</taxon>
        <taxon>Isotomoidea</taxon>
        <taxon>Isotomidae</taxon>
        <taxon>Proisotominae</taxon>
        <taxon>Folsomia</taxon>
    </lineage>
</organism>
<keyword evidence="1" id="KW-1133">Transmembrane helix</keyword>
<evidence type="ECO:0000256" key="1">
    <source>
        <dbReference type="SAM" id="Phobius"/>
    </source>
</evidence>
<feature type="transmembrane region" description="Helical" evidence="1">
    <location>
        <begin position="101"/>
        <end position="120"/>
    </location>
</feature>
<evidence type="ECO:0000313" key="2">
    <source>
        <dbReference type="EMBL" id="OXA55628.1"/>
    </source>
</evidence>
<reference evidence="2 3" key="1">
    <citation type="submission" date="2015-12" db="EMBL/GenBank/DDBJ databases">
        <title>The genome of Folsomia candida.</title>
        <authorList>
            <person name="Faddeeva A."/>
            <person name="Derks M.F."/>
            <person name="Anvar Y."/>
            <person name="Smit S."/>
            <person name="Van Straalen N."/>
            <person name="Roelofs D."/>
        </authorList>
    </citation>
    <scope>NUCLEOTIDE SEQUENCE [LARGE SCALE GENOMIC DNA]</scope>
    <source>
        <strain evidence="2 3">VU population</strain>
        <tissue evidence="2">Whole body</tissue>
    </source>
</reference>
<keyword evidence="1" id="KW-0812">Transmembrane</keyword>
<accession>A0A226EED7</accession>
<dbReference type="EMBL" id="LNIX01000004">
    <property type="protein sequence ID" value="OXA55628.1"/>
    <property type="molecule type" value="Genomic_DNA"/>
</dbReference>
<sequence>MPSTKYLRCLIYPLKNAFTSSSNIPLVTFISKLCLYPRQFPLFPNKSGTFIPSRPGWRTKFFKYFAQLGILLHLLGCLNWFKIQWFDHKQCGVVTPTWKFMLVTCSMIIFAAESLSFPHIDQVKMHLVTLLNSAMSVEIKLQRGVFNNAGNLGRYVTTYFVLMGACITWGVGFILPAVFILSLLQPCMPPLISAFAFVPCTSWTDDGAATGFLIKAAVGIYEMYMWSVLIGISAFVFMIMILYPVEVNLLLLKDMERNWRNFVQLRTLQMLSNLQNFVFAAPSMGVIIGTLTLLESCAIYILMKSGELIPLPIFVLLSIAAIDYLIVILGIFKIGSNPYVKSMRFIQLTKTNKLSKYEVAFIKSCPPSKLSLGDGRFFDRLTSFVIWQKCIDWIITFLLM</sequence>
<feature type="transmembrane region" description="Helical" evidence="1">
    <location>
        <begin position="159"/>
        <end position="184"/>
    </location>
</feature>
<proteinExistence type="predicted"/>
<protein>
    <submittedName>
        <fullName evidence="2">Uncharacterized protein</fullName>
    </submittedName>
</protein>
<name>A0A226EED7_FOLCA</name>
<feature type="transmembrane region" description="Helical" evidence="1">
    <location>
        <begin position="61"/>
        <end position="81"/>
    </location>
</feature>
<comment type="caution">
    <text evidence="2">The sequence shown here is derived from an EMBL/GenBank/DDBJ whole genome shotgun (WGS) entry which is preliminary data.</text>
</comment>
<feature type="transmembrane region" description="Helical" evidence="1">
    <location>
        <begin position="277"/>
        <end position="303"/>
    </location>
</feature>
<keyword evidence="1" id="KW-0472">Membrane</keyword>
<keyword evidence="3" id="KW-1185">Reference proteome</keyword>
<feature type="transmembrane region" description="Helical" evidence="1">
    <location>
        <begin position="309"/>
        <end position="334"/>
    </location>
</feature>
<gene>
    <name evidence="2" type="ORF">Fcan01_09085</name>
</gene>
<dbReference type="Proteomes" id="UP000198287">
    <property type="component" value="Unassembled WGS sequence"/>
</dbReference>
<evidence type="ECO:0000313" key="3">
    <source>
        <dbReference type="Proteomes" id="UP000198287"/>
    </source>
</evidence>
<feature type="transmembrane region" description="Helical" evidence="1">
    <location>
        <begin position="223"/>
        <end position="245"/>
    </location>
</feature>